<evidence type="ECO:0000313" key="1">
    <source>
        <dbReference type="EMBL" id="GCB70742.1"/>
    </source>
</evidence>
<proteinExistence type="predicted"/>
<accession>A0A401PC94</accession>
<protein>
    <submittedName>
        <fullName evidence="1">Uncharacterized protein</fullName>
    </submittedName>
</protein>
<gene>
    <name evidence="1" type="ORF">scyTo_0008662</name>
</gene>
<comment type="caution">
    <text evidence="1">The sequence shown here is derived from an EMBL/GenBank/DDBJ whole genome shotgun (WGS) entry which is preliminary data.</text>
</comment>
<name>A0A401PC94_SCYTO</name>
<keyword evidence="2" id="KW-1185">Reference proteome</keyword>
<dbReference type="EMBL" id="BFAA01003364">
    <property type="protein sequence ID" value="GCB70742.1"/>
    <property type="molecule type" value="Genomic_DNA"/>
</dbReference>
<reference evidence="1 2" key="1">
    <citation type="journal article" date="2018" name="Nat. Ecol. Evol.">
        <title>Shark genomes provide insights into elasmobranch evolution and the origin of vertebrates.</title>
        <authorList>
            <person name="Hara Y"/>
            <person name="Yamaguchi K"/>
            <person name="Onimaru K"/>
            <person name="Kadota M"/>
            <person name="Koyanagi M"/>
            <person name="Keeley SD"/>
            <person name="Tatsumi K"/>
            <person name="Tanaka K"/>
            <person name="Motone F"/>
            <person name="Kageyama Y"/>
            <person name="Nozu R"/>
            <person name="Adachi N"/>
            <person name="Nishimura O"/>
            <person name="Nakagawa R"/>
            <person name="Tanegashima C"/>
            <person name="Kiyatake I"/>
            <person name="Matsumoto R"/>
            <person name="Murakumo K"/>
            <person name="Nishida K"/>
            <person name="Terakita A"/>
            <person name="Kuratani S"/>
            <person name="Sato K"/>
            <person name="Hyodo S Kuraku.S."/>
        </authorList>
    </citation>
    <scope>NUCLEOTIDE SEQUENCE [LARGE SCALE GENOMIC DNA]</scope>
</reference>
<dbReference type="AlphaFoldDB" id="A0A401PC94"/>
<dbReference type="Proteomes" id="UP000288216">
    <property type="component" value="Unassembled WGS sequence"/>
</dbReference>
<evidence type="ECO:0000313" key="2">
    <source>
        <dbReference type="Proteomes" id="UP000288216"/>
    </source>
</evidence>
<organism evidence="1 2">
    <name type="scientific">Scyliorhinus torazame</name>
    <name type="common">Cloudy catshark</name>
    <name type="synonym">Catulus torazame</name>
    <dbReference type="NCBI Taxonomy" id="75743"/>
    <lineage>
        <taxon>Eukaryota</taxon>
        <taxon>Metazoa</taxon>
        <taxon>Chordata</taxon>
        <taxon>Craniata</taxon>
        <taxon>Vertebrata</taxon>
        <taxon>Chondrichthyes</taxon>
        <taxon>Elasmobranchii</taxon>
        <taxon>Galeomorphii</taxon>
        <taxon>Galeoidea</taxon>
        <taxon>Carcharhiniformes</taxon>
        <taxon>Scyliorhinidae</taxon>
        <taxon>Scyliorhinus</taxon>
    </lineage>
</organism>
<sequence>MEKSMAVLYVYGKFPIKSHGSINQSEEWQEAYYLGNQQMQEQCRKFDLKCWNYGCNGDEELYHYHRRLFTQLSLTVIKVEYKSKRCKI</sequence>